<comment type="function">
    <text evidence="3">Involved in the biogenesis of TorA. Acts on TorA before the insertion of the molybdenum cofactor and, as a result, probably favors a conformation of the apoenzyme that is competent for acquiring the cofactor.</text>
</comment>
<gene>
    <name evidence="3 4" type="primary">torD</name>
    <name evidence="4" type="ORF">JFL49_09915</name>
</gene>
<dbReference type="PANTHER" id="PTHR34227:SF11">
    <property type="entry name" value="CHAPERONE PROTEIN TORD"/>
    <property type="match status" value="1"/>
</dbReference>
<dbReference type="Pfam" id="PF02613">
    <property type="entry name" value="Nitrate_red_del"/>
    <property type="match status" value="1"/>
</dbReference>
<keyword evidence="5" id="KW-1185">Reference proteome</keyword>
<proteinExistence type="inferred from homology"/>
<comment type="subcellular location">
    <subcellularLocation>
        <location evidence="3">Cytoplasm</location>
    </subcellularLocation>
</comment>
<dbReference type="GO" id="GO:0005737">
    <property type="term" value="C:cytoplasm"/>
    <property type="evidence" value="ECO:0007669"/>
    <property type="project" value="UniProtKB-SubCell"/>
</dbReference>
<dbReference type="InterPro" id="IPR036386">
    <property type="entry name" value="HscB_C_sf"/>
</dbReference>
<evidence type="ECO:0000313" key="5">
    <source>
        <dbReference type="Proteomes" id="UP000595373"/>
    </source>
</evidence>
<dbReference type="EMBL" id="CP066558">
    <property type="protein sequence ID" value="QQF82327.1"/>
    <property type="molecule type" value="Genomic_DNA"/>
</dbReference>
<sequence length="197" mass="23034">MITLNTEEKIFIYSWLKNILSHELTEQQLQQYQQGVFTPLFDFLSEQDLAKQINTVRNSLMQLSNLPLAHLELAADFAQLFLLNGENSALPYASAYLSEKELNQHIAFIDHLLFKYQLKFDHNLREPSDHLAVYLELLITLEKSGQKEKSFNFIQHYLLAWLIPFNKKVQKIKTETSFYQAITEILITLLNKNVKLS</sequence>
<dbReference type="SMR" id="A0A9Q7E806"/>
<reference evidence="4 5" key="1">
    <citation type="submission" date="2020-12" db="EMBL/GenBank/DDBJ databases">
        <title>ASc-MMNZ-VFA-070.</title>
        <authorList>
            <person name="Schryvers A."/>
            <person name="Mostafa Nazari M."/>
            <person name="Farshchi Andisi V."/>
            <person name="Timsit E."/>
            <person name="Walter Morck D."/>
        </authorList>
    </citation>
    <scope>NUCLEOTIDE SEQUENCE [LARGE SCALE GENOMIC DNA]</scope>
    <source>
        <strain evidence="4 5">ASc-MMNZ-VFA-070</strain>
    </source>
</reference>
<protein>
    <recommendedName>
        <fullName evidence="3">Chaperone protein TorD</fullName>
    </recommendedName>
</protein>
<dbReference type="InterPro" id="IPR023069">
    <property type="entry name" value="Chaperone_TorD"/>
</dbReference>
<dbReference type="Gene3D" id="1.20.1280.20">
    <property type="entry name" value="HscB, C-terminal domain"/>
    <property type="match status" value="1"/>
</dbReference>
<dbReference type="Proteomes" id="UP000595373">
    <property type="component" value="Chromosome"/>
</dbReference>
<dbReference type="InterPro" id="IPR050289">
    <property type="entry name" value="TorD/DmsD_chaperones"/>
</dbReference>
<dbReference type="GO" id="GO:0006457">
    <property type="term" value="P:protein folding"/>
    <property type="evidence" value="ECO:0007669"/>
    <property type="project" value="UniProtKB-UniRule"/>
</dbReference>
<keyword evidence="1 3" id="KW-0963">Cytoplasm</keyword>
<dbReference type="GeneID" id="31488143"/>
<accession>A0A9Q7E806</accession>
<evidence type="ECO:0000256" key="1">
    <source>
        <dbReference type="ARBA" id="ARBA00022490"/>
    </source>
</evidence>
<comment type="similarity">
    <text evidence="3">Belongs to the TorD/DmsD family. TorD subfamily.</text>
</comment>
<dbReference type="OrthoDB" id="7849731at2"/>
<dbReference type="RefSeq" id="WP_012340930.1">
    <property type="nucleotide sequence ID" value="NZ_CP018802.1"/>
</dbReference>
<dbReference type="SUPFAM" id="SSF89155">
    <property type="entry name" value="TorD-like"/>
    <property type="match status" value="1"/>
</dbReference>
<evidence type="ECO:0000256" key="3">
    <source>
        <dbReference type="HAMAP-Rule" id="MF_01150"/>
    </source>
</evidence>
<keyword evidence="2 3" id="KW-0143">Chaperone</keyword>
<name>A0A9Q7E806_HISSO</name>
<dbReference type="InterPro" id="IPR036411">
    <property type="entry name" value="TorD-like_sf"/>
</dbReference>
<evidence type="ECO:0000313" key="4">
    <source>
        <dbReference type="EMBL" id="QQF82327.1"/>
    </source>
</evidence>
<dbReference type="NCBIfam" id="NF003442">
    <property type="entry name" value="PRK04976.1"/>
    <property type="match status" value="1"/>
</dbReference>
<evidence type="ECO:0000256" key="2">
    <source>
        <dbReference type="ARBA" id="ARBA00023186"/>
    </source>
</evidence>
<dbReference type="InterPro" id="IPR020945">
    <property type="entry name" value="DMSO/NO3_reduct_chaperone"/>
</dbReference>
<dbReference type="HAMAP" id="MF_01150">
    <property type="entry name" value="TorD"/>
    <property type="match status" value="1"/>
</dbReference>
<organism evidence="4 5">
    <name type="scientific">Histophilus somni</name>
    <name type="common">Haemophilus somnus</name>
    <dbReference type="NCBI Taxonomy" id="731"/>
    <lineage>
        <taxon>Bacteria</taxon>
        <taxon>Pseudomonadati</taxon>
        <taxon>Pseudomonadota</taxon>
        <taxon>Gammaproteobacteria</taxon>
        <taxon>Pasteurellales</taxon>
        <taxon>Pasteurellaceae</taxon>
        <taxon>Histophilus</taxon>
    </lineage>
</organism>
<dbReference type="Gene3D" id="1.20.120.1820">
    <property type="match status" value="1"/>
</dbReference>
<dbReference type="GO" id="GO:0051259">
    <property type="term" value="P:protein complex oligomerization"/>
    <property type="evidence" value="ECO:0007669"/>
    <property type="project" value="InterPro"/>
</dbReference>
<dbReference type="AlphaFoldDB" id="A0A9Q7E806"/>
<dbReference type="PANTHER" id="PTHR34227">
    <property type="entry name" value="CHAPERONE PROTEIN YCDY"/>
    <property type="match status" value="1"/>
</dbReference>